<feature type="compositionally biased region" description="Polar residues" evidence="1">
    <location>
        <begin position="157"/>
        <end position="168"/>
    </location>
</feature>
<dbReference type="EMBL" id="JASNQZ010000004">
    <property type="protein sequence ID" value="KAL0958410.1"/>
    <property type="molecule type" value="Genomic_DNA"/>
</dbReference>
<evidence type="ECO:0000313" key="3">
    <source>
        <dbReference type="Proteomes" id="UP001556367"/>
    </source>
</evidence>
<accession>A0ABR3JSQ5</accession>
<reference evidence="3" key="1">
    <citation type="submission" date="2024-06" db="EMBL/GenBank/DDBJ databases">
        <title>Multi-omics analyses provide insights into the biosynthesis of the anticancer antibiotic pleurotin in Hohenbuehelia grisea.</title>
        <authorList>
            <person name="Weaver J.A."/>
            <person name="Alberti F."/>
        </authorList>
    </citation>
    <scope>NUCLEOTIDE SEQUENCE [LARGE SCALE GENOMIC DNA]</scope>
    <source>
        <strain evidence="3">T-177</strain>
    </source>
</reference>
<feature type="region of interest" description="Disordered" evidence="1">
    <location>
        <begin position="155"/>
        <end position="189"/>
    </location>
</feature>
<evidence type="ECO:0000256" key="1">
    <source>
        <dbReference type="SAM" id="MobiDB-lite"/>
    </source>
</evidence>
<protein>
    <submittedName>
        <fullName evidence="2">Uncharacterized protein</fullName>
    </submittedName>
</protein>
<gene>
    <name evidence="2" type="ORF">HGRIS_000551</name>
</gene>
<organism evidence="2 3">
    <name type="scientific">Hohenbuehelia grisea</name>
    <dbReference type="NCBI Taxonomy" id="104357"/>
    <lineage>
        <taxon>Eukaryota</taxon>
        <taxon>Fungi</taxon>
        <taxon>Dikarya</taxon>
        <taxon>Basidiomycota</taxon>
        <taxon>Agaricomycotina</taxon>
        <taxon>Agaricomycetes</taxon>
        <taxon>Agaricomycetidae</taxon>
        <taxon>Agaricales</taxon>
        <taxon>Pleurotineae</taxon>
        <taxon>Pleurotaceae</taxon>
        <taxon>Hohenbuehelia</taxon>
    </lineage>
</organism>
<comment type="caution">
    <text evidence="2">The sequence shown here is derived from an EMBL/GenBank/DDBJ whole genome shotgun (WGS) entry which is preliminary data.</text>
</comment>
<keyword evidence="3" id="KW-1185">Reference proteome</keyword>
<proteinExistence type="predicted"/>
<feature type="compositionally biased region" description="Low complexity" evidence="1">
    <location>
        <begin position="176"/>
        <end position="186"/>
    </location>
</feature>
<name>A0ABR3JSQ5_9AGAR</name>
<dbReference type="Proteomes" id="UP001556367">
    <property type="component" value="Unassembled WGS sequence"/>
</dbReference>
<sequence>MVEVDGWPTSKNSDPVDFDEYLRFSMLVGSLPAPIAEVVKKGVQFVKARFFVNPARCEPSMISLSKNGGTIKVVDDRFPNKNTVFVSIGTVSECHLVEPMVMGQHKQRRLMMYLLSQEEVCAVSRFGTVAETDKFYGPFSGRFVTFTSRKEDLNEAGTASSYSQSTPFFGSPRKGSSSQPHEGSSSRYPVDQYPEVLRFNEEGTFWTTYKPHELSTQVPIYDATGDKAKNLSFFRFKPEQFLRLHKYKRYRNGEHDLPSLQDYEDPDTGAHTINFSVAAVGYTAQVWKKRPGSINVSNMDGDGRPSITFNAQFVILLSHSQTVIPRDADETIAMFEELPADPWPLESVKPT</sequence>
<evidence type="ECO:0000313" key="2">
    <source>
        <dbReference type="EMBL" id="KAL0958410.1"/>
    </source>
</evidence>